<gene>
    <name evidence="2" type="ORF">PoB_001814700</name>
</gene>
<proteinExistence type="predicted"/>
<evidence type="ECO:0000313" key="2">
    <source>
        <dbReference type="EMBL" id="GFN91641.1"/>
    </source>
</evidence>
<accession>A0AAV3ZAT4</accession>
<name>A0AAV3ZAT4_9GAST</name>
<dbReference type="AlphaFoldDB" id="A0AAV3ZAT4"/>
<evidence type="ECO:0000313" key="3">
    <source>
        <dbReference type="Proteomes" id="UP000735302"/>
    </source>
</evidence>
<feature type="compositionally biased region" description="Low complexity" evidence="1">
    <location>
        <begin position="11"/>
        <end position="27"/>
    </location>
</feature>
<comment type="caution">
    <text evidence="2">The sequence shown here is derived from an EMBL/GenBank/DDBJ whole genome shotgun (WGS) entry which is preliminary data.</text>
</comment>
<keyword evidence="3" id="KW-1185">Reference proteome</keyword>
<feature type="region of interest" description="Disordered" evidence="1">
    <location>
        <begin position="55"/>
        <end position="82"/>
    </location>
</feature>
<dbReference type="EMBL" id="BLXT01002155">
    <property type="protein sequence ID" value="GFN91641.1"/>
    <property type="molecule type" value="Genomic_DNA"/>
</dbReference>
<sequence length="138" mass="14611">MRTAEAGAEQRTTPSATATRTSSSTVADAREAGASTDAIVKDLNRYLSTSATTTVEEAMDESSSSAQQTEKHMPSTSTNGTYLAAITKSPPKVARNDTGYKVLKALDGQFYLDRMMGKSAKVSEMNSDSSDSQVRLSG</sequence>
<protein>
    <submittedName>
        <fullName evidence="2">Uncharacterized protein</fullName>
    </submittedName>
</protein>
<dbReference type="Proteomes" id="UP000735302">
    <property type="component" value="Unassembled WGS sequence"/>
</dbReference>
<feature type="compositionally biased region" description="Polar residues" evidence="1">
    <location>
        <begin position="55"/>
        <end position="81"/>
    </location>
</feature>
<feature type="region of interest" description="Disordered" evidence="1">
    <location>
        <begin position="1"/>
        <end position="35"/>
    </location>
</feature>
<reference evidence="2 3" key="1">
    <citation type="journal article" date="2021" name="Elife">
        <title>Chloroplast acquisition without the gene transfer in kleptoplastic sea slugs, Plakobranchus ocellatus.</title>
        <authorList>
            <person name="Maeda T."/>
            <person name="Takahashi S."/>
            <person name="Yoshida T."/>
            <person name="Shimamura S."/>
            <person name="Takaki Y."/>
            <person name="Nagai Y."/>
            <person name="Toyoda A."/>
            <person name="Suzuki Y."/>
            <person name="Arimoto A."/>
            <person name="Ishii H."/>
            <person name="Satoh N."/>
            <person name="Nishiyama T."/>
            <person name="Hasebe M."/>
            <person name="Maruyama T."/>
            <person name="Minagawa J."/>
            <person name="Obokata J."/>
            <person name="Shigenobu S."/>
        </authorList>
    </citation>
    <scope>NUCLEOTIDE SEQUENCE [LARGE SCALE GENOMIC DNA]</scope>
</reference>
<organism evidence="2 3">
    <name type="scientific">Plakobranchus ocellatus</name>
    <dbReference type="NCBI Taxonomy" id="259542"/>
    <lineage>
        <taxon>Eukaryota</taxon>
        <taxon>Metazoa</taxon>
        <taxon>Spiralia</taxon>
        <taxon>Lophotrochozoa</taxon>
        <taxon>Mollusca</taxon>
        <taxon>Gastropoda</taxon>
        <taxon>Heterobranchia</taxon>
        <taxon>Euthyneura</taxon>
        <taxon>Panpulmonata</taxon>
        <taxon>Sacoglossa</taxon>
        <taxon>Placobranchoidea</taxon>
        <taxon>Plakobranchidae</taxon>
        <taxon>Plakobranchus</taxon>
    </lineage>
</organism>
<evidence type="ECO:0000256" key="1">
    <source>
        <dbReference type="SAM" id="MobiDB-lite"/>
    </source>
</evidence>